<reference evidence="1 2" key="1">
    <citation type="submission" date="2012-02" db="EMBL/GenBank/DDBJ databases">
        <title>Complete genome sequence of Phycisphaera mikurensis NBRC 102666.</title>
        <authorList>
            <person name="Ankai A."/>
            <person name="Hosoyama A."/>
            <person name="Terui Y."/>
            <person name="Sekine M."/>
            <person name="Fukai R."/>
            <person name="Kato Y."/>
            <person name="Nakamura S."/>
            <person name="Yamada-Narita S."/>
            <person name="Kawakoshi A."/>
            <person name="Fukunaga Y."/>
            <person name="Yamazaki S."/>
            <person name="Fujita N."/>
        </authorList>
    </citation>
    <scope>NUCLEOTIDE SEQUENCE [LARGE SCALE GENOMIC DNA]</scope>
    <source>
        <strain evidence="2">NBRC 102666 / KCTC 22515 / FYK2301M01</strain>
    </source>
</reference>
<dbReference type="STRING" id="1142394.PSMK_20080"/>
<dbReference type="eggNOG" id="COG3824">
    <property type="taxonomic scope" value="Bacteria"/>
</dbReference>
<evidence type="ECO:0000313" key="2">
    <source>
        <dbReference type="Proteomes" id="UP000007881"/>
    </source>
</evidence>
<dbReference type="InterPro" id="IPR038555">
    <property type="entry name" value="Zincin_1_sf"/>
</dbReference>
<dbReference type="EMBL" id="AP012338">
    <property type="protein sequence ID" value="BAM04167.1"/>
    <property type="molecule type" value="Genomic_DNA"/>
</dbReference>
<dbReference type="Pfam" id="PF06262">
    <property type="entry name" value="Zincin_1"/>
    <property type="match status" value="1"/>
</dbReference>
<dbReference type="AlphaFoldDB" id="I0IFX9"/>
<gene>
    <name evidence="1" type="ordered locus">PSMK_20080</name>
</gene>
<proteinExistence type="predicted"/>
<dbReference type="CDD" id="cd12952">
    <property type="entry name" value="MMP_ACEL2062"/>
    <property type="match status" value="1"/>
</dbReference>
<dbReference type="Gene3D" id="3.30.2010.20">
    <property type="match status" value="1"/>
</dbReference>
<dbReference type="HOGENOM" id="CLU_123836_1_0_0"/>
<keyword evidence="2" id="KW-1185">Reference proteome</keyword>
<dbReference type="Proteomes" id="UP000007881">
    <property type="component" value="Chromosome"/>
</dbReference>
<evidence type="ECO:0000313" key="1">
    <source>
        <dbReference type="EMBL" id="BAM04167.1"/>
    </source>
</evidence>
<dbReference type="InterPro" id="IPR010428">
    <property type="entry name" value="Zincin_1"/>
</dbReference>
<evidence type="ECO:0008006" key="3">
    <source>
        <dbReference type="Google" id="ProtNLM"/>
    </source>
</evidence>
<accession>I0IFX9</accession>
<dbReference type="RefSeq" id="WP_014437385.1">
    <property type="nucleotide sequence ID" value="NC_017080.1"/>
</dbReference>
<dbReference type="KEGG" id="phm:PSMK_20080"/>
<name>I0IFX9_PHYMF</name>
<sequence length="140" mass="15337">MPATVHPRERDVFDGLLEEEIEALPAPWTAWLEEVAVIVEDRVPPAIAEDMGLTADEAEGLLGLHTGVPLTERSVEDPASLPPEVRLFRAGLLAHAGWSRRRDSPATRARLAEQIRVTLLHELGHHAGLDEDDLDEAGYG</sequence>
<dbReference type="SUPFAM" id="SSF55486">
    <property type="entry name" value="Metalloproteases ('zincins'), catalytic domain"/>
    <property type="match status" value="1"/>
</dbReference>
<protein>
    <recommendedName>
        <fullName evidence="3">Metallopeptidase family protein</fullName>
    </recommendedName>
</protein>
<organism evidence="1 2">
    <name type="scientific">Phycisphaera mikurensis (strain NBRC 102666 / KCTC 22515 / FYK2301M01)</name>
    <dbReference type="NCBI Taxonomy" id="1142394"/>
    <lineage>
        <taxon>Bacteria</taxon>
        <taxon>Pseudomonadati</taxon>
        <taxon>Planctomycetota</taxon>
        <taxon>Phycisphaerae</taxon>
        <taxon>Phycisphaerales</taxon>
        <taxon>Phycisphaeraceae</taxon>
        <taxon>Phycisphaera</taxon>
    </lineage>
</organism>